<dbReference type="Pfam" id="PF05708">
    <property type="entry name" value="Peptidase_C92"/>
    <property type="match status" value="1"/>
</dbReference>
<dbReference type="AlphaFoldDB" id="A0AAE6KRJ5"/>
<evidence type="ECO:0000313" key="3">
    <source>
        <dbReference type="Proteomes" id="UP000320179"/>
    </source>
</evidence>
<proteinExistence type="predicted"/>
<gene>
    <name evidence="2" type="ORF">BHS09_09340</name>
</gene>
<feature type="signal peptide" evidence="1">
    <location>
        <begin position="1"/>
        <end position="34"/>
    </location>
</feature>
<name>A0AAE6KRJ5_MYXXA</name>
<keyword evidence="1" id="KW-0732">Signal</keyword>
<evidence type="ECO:0000256" key="1">
    <source>
        <dbReference type="SAM" id="SignalP"/>
    </source>
</evidence>
<sequence>MSARDAFLAGVPHPMSAAPLLLAWLTLASTPAAAPPPVHDVFALDEAAFVAQAQTDLALLERHVRGLRGLQEAVKQSRAVYLQKQSVPYTPDQKQLLLSTWAAFFDYFVSVEVIRQRYWDFVKVPAHAHPKKHAWGFLLTHGALTTELAHGLTYAELTLGKKQLEVLLDEPAPEYGLPSRAFARFKDKAIHVSTSTQLLTGDGYKEQLRPLLVKAGALDAPRVPWLLQEMKHNSKVAKGLLTRRGATLFAKATVDLTADTAQRAFFPVQRAVAEWMGDTRVRRVGQPLISREQALSLLEKMEPGDIVVARQNWYLSNIGLPGFWPHAELFIGTPAQLGAYFDEDSDVKAWVATLPGAPGSLTQHLARAFPAKWAEYSGNDAHGDPLRIIESISEGVSFTGLEHGMRVDYLGVMRPRLSRLEKARAIVRAFTFQGRPYDFDFDFFSDQTLVCTELVWKSYAPAGDMAGLRIPLVSVAGRRTLPANELVRLFDAEYGREDRQLDFVAFLDGREAEGNAREADATAFRYSYRRAKWDIAQE</sequence>
<organism evidence="2 3">
    <name type="scientific">Myxococcus xanthus</name>
    <dbReference type="NCBI Taxonomy" id="34"/>
    <lineage>
        <taxon>Bacteria</taxon>
        <taxon>Pseudomonadati</taxon>
        <taxon>Myxococcota</taxon>
        <taxon>Myxococcia</taxon>
        <taxon>Myxococcales</taxon>
        <taxon>Cystobacterineae</taxon>
        <taxon>Myxococcaceae</taxon>
        <taxon>Myxococcus</taxon>
    </lineage>
</organism>
<dbReference type="EMBL" id="CP017174">
    <property type="protein sequence ID" value="QDE67180.1"/>
    <property type="molecule type" value="Genomic_DNA"/>
</dbReference>
<dbReference type="SUPFAM" id="SSF54001">
    <property type="entry name" value="Cysteine proteinases"/>
    <property type="match status" value="1"/>
</dbReference>
<dbReference type="Gene3D" id="3.90.1720.10">
    <property type="entry name" value="endopeptidase domain like (from Nostoc punctiforme)"/>
    <property type="match status" value="1"/>
</dbReference>
<dbReference type="Proteomes" id="UP000320179">
    <property type="component" value="Chromosome"/>
</dbReference>
<accession>A0AAE6KRJ5</accession>
<feature type="chain" id="PRO_5042082922" evidence="1">
    <location>
        <begin position="35"/>
        <end position="538"/>
    </location>
</feature>
<reference evidence="2 3" key="1">
    <citation type="journal article" date="2019" name="Science">
        <title>Social genes are selection hotspots in kin groups of a soil microbe.</title>
        <authorList>
            <person name="Wielgoss S."/>
            <person name="Wolfensberger R."/>
            <person name="Sun L."/>
            <person name="Fiegna F."/>
            <person name="Velicer G.J."/>
        </authorList>
    </citation>
    <scope>NUCLEOTIDE SEQUENCE [LARGE SCALE GENOMIC DNA]</scope>
    <source>
        <strain evidence="2 3">MC3.5.9c15</strain>
    </source>
</reference>
<dbReference type="InterPro" id="IPR038765">
    <property type="entry name" value="Papain-like_cys_pep_sf"/>
</dbReference>
<protein>
    <submittedName>
        <fullName evidence="2">Protein tyrosine phosphatase</fullName>
    </submittedName>
</protein>
<dbReference type="InterPro" id="IPR024453">
    <property type="entry name" value="Peptidase_C92"/>
</dbReference>
<evidence type="ECO:0000313" key="2">
    <source>
        <dbReference type="EMBL" id="QDE67180.1"/>
    </source>
</evidence>